<reference evidence="2" key="1">
    <citation type="submission" date="2021-05" db="EMBL/GenBank/DDBJ databases">
        <authorList>
            <person name="Alioto T."/>
            <person name="Alioto T."/>
            <person name="Gomez Garrido J."/>
        </authorList>
    </citation>
    <scope>NUCLEOTIDE SEQUENCE</scope>
</reference>
<dbReference type="EMBL" id="HBUF01390572">
    <property type="protein sequence ID" value="CAG6733698.1"/>
    <property type="molecule type" value="Transcribed_RNA"/>
</dbReference>
<accession>A0A8D8YRR4</accession>
<evidence type="ECO:0000256" key="1">
    <source>
        <dbReference type="SAM" id="SignalP"/>
    </source>
</evidence>
<evidence type="ECO:0008006" key="3">
    <source>
        <dbReference type="Google" id="ProtNLM"/>
    </source>
</evidence>
<keyword evidence="1" id="KW-0732">Signal</keyword>
<dbReference type="AlphaFoldDB" id="A0A8D8YRR4"/>
<sequence length="133" mass="15786">MCLFTNRMLCLLVLGVLSLFSLASCWKDIDLKDPQLLKNSGLNLTQFIGKNLCATNNEKLCTETFHDKMEKYWFKEEHSFRAACETDKDLGVLVCWLRQRERNVNSFFMAKETVYELQFWTDSMNVTHMRYEY</sequence>
<evidence type="ECO:0000313" key="2">
    <source>
        <dbReference type="EMBL" id="CAG6733698.1"/>
    </source>
</evidence>
<protein>
    <recommendedName>
        <fullName evidence="3">Lipoprotein</fullName>
    </recommendedName>
</protein>
<feature type="signal peptide" evidence="1">
    <location>
        <begin position="1"/>
        <end position="25"/>
    </location>
</feature>
<proteinExistence type="predicted"/>
<organism evidence="2">
    <name type="scientific">Cacopsylla melanoneura</name>
    <dbReference type="NCBI Taxonomy" id="428564"/>
    <lineage>
        <taxon>Eukaryota</taxon>
        <taxon>Metazoa</taxon>
        <taxon>Ecdysozoa</taxon>
        <taxon>Arthropoda</taxon>
        <taxon>Hexapoda</taxon>
        <taxon>Insecta</taxon>
        <taxon>Pterygota</taxon>
        <taxon>Neoptera</taxon>
        <taxon>Paraneoptera</taxon>
        <taxon>Hemiptera</taxon>
        <taxon>Sternorrhyncha</taxon>
        <taxon>Psylloidea</taxon>
        <taxon>Psyllidae</taxon>
        <taxon>Psyllinae</taxon>
        <taxon>Cacopsylla</taxon>
    </lineage>
</organism>
<name>A0A8D8YRR4_9HEMI</name>
<feature type="chain" id="PRO_5034798131" description="Lipoprotein" evidence="1">
    <location>
        <begin position="26"/>
        <end position="133"/>
    </location>
</feature>
<dbReference type="PROSITE" id="PS51257">
    <property type="entry name" value="PROKAR_LIPOPROTEIN"/>
    <property type="match status" value="1"/>
</dbReference>